<dbReference type="AlphaFoldDB" id="E9CVW2"/>
<proteinExistence type="predicted"/>
<reference evidence="2" key="1">
    <citation type="journal article" date="2010" name="Genome Res.">
        <title>Population genomic sequencing of Coccidioides fungi reveals recent hybridization and transposon control.</title>
        <authorList>
            <person name="Neafsey D.E."/>
            <person name="Barker B.M."/>
            <person name="Sharpton T.J."/>
            <person name="Stajich J.E."/>
            <person name="Park D.J."/>
            <person name="Whiston E."/>
            <person name="Hung C.-Y."/>
            <person name="McMahan C."/>
            <person name="White J."/>
            <person name="Sykes S."/>
            <person name="Heiman D."/>
            <person name="Young S."/>
            <person name="Zeng Q."/>
            <person name="Abouelleil A."/>
            <person name="Aftuck L."/>
            <person name="Bessette D."/>
            <person name="Brown A."/>
            <person name="FitzGerald M."/>
            <person name="Lui A."/>
            <person name="Macdonald J.P."/>
            <person name="Priest M."/>
            <person name="Orbach M.J."/>
            <person name="Galgiani J.N."/>
            <person name="Kirkland T.N."/>
            <person name="Cole G.T."/>
            <person name="Birren B.W."/>
            <person name="Henn M.R."/>
            <person name="Taylor J.W."/>
            <person name="Rounsley S.D."/>
        </authorList>
    </citation>
    <scope>NUCLEOTIDE SEQUENCE [LARGE SCALE GENOMIC DNA]</scope>
    <source>
        <strain evidence="2">RMSCC 757 / Silveira</strain>
    </source>
</reference>
<dbReference type="EMBL" id="GL636487">
    <property type="protein sequence ID" value="EFW21438.1"/>
    <property type="molecule type" value="Genomic_DNA"/>
</dbReference>
<evidence type="ECO:0000313" key="1">
    <source>
        <dbReference type="EMBL" id="EFW21438.1"/>
    </source>
</evidence>
<protein>
    <submittedName>
        <fullName evidence="1">Uncharacterized protein</fullName>
    </submittedName>
</protein>
<reference evidence="2" key="2">
    <citation type="submission" date="2010-03" db="EMBL/GenBank/DDBJ databases">
        <title>The genome sequence of Coccidioides posadasii strain Silveira.</title>
        <authorList>
            <consortium name="The Broad Institute Genome Sequencing Center for Infectious Disease"/>
            <person name="Neafsey D."/>
            <person name="Orbach M."/>
            <person name="Henn M.R."/>
            <person name="Cole G.T."/>
            <person name="Galgiani J."/>
            <person name="Gardner M.J."/>
            <person name="Kirkland T.N."/>
            <person name="Taylor J.W."/>
            <person name="Young S.K."/>
            <person name="Zeng Q."/>
            <person name="Koehrsen M."/>
            <person name="Alvarado L."/>
            <person name="Berlin A."/>
            <person name="Borenstein D."/>
            <person name="Chapman S.B."/>
            <person name="Chen Z."/>
            <person name="Engels R."/>
            <person name="Freedman E."/>
            <person name="Gellesch M."/>
            <person name="Goldberg J."/>
            <person name="Griggs A."/>
            <person name="Gujja S."/>
            <person name="Heilman E."/>
            <person name="Heiman D."/>
            <person name="Howarth C."/>
            <person name="Jen D."/>
            <person name="Larson L."/>
            <person name="Mehta T."/>
            <person name="Neiman D."/>
            <person name="Park D."/>
            <person name="Pearson M."/>
            <person name="Richards J."/>
            <person name="Roberts A."/>
            <person name="Saif S."/>
            <person name="Shea T."/>
            <person name="Shenoy N."/>
            <person name="Sisk P."/>
            <person name="Stolte C."/>
            <person name="Sykes S."/>
            <person name="Walk T."/>
            <person name="White J."/>
            <person name="Yandava C."/>
            <person name="Haas B."/>
            <person name="Nusbaum C."/>
            <person name="Birren B."/>
        </authorList>
    </citation>
    <scope>NUCLEOTIDE SEQUENCE [LARGE SCALE GENOMIC DNA]</scope>
    <source>
        <strain evidence="2">RMSCC 757 / Silveira</strain>
    </source>
</reference>
<name>E9CVW2_COCPS</name>
<sequence length="107" mass="11961">MPSRRSILLPPFIMPSTLIFFVESPSVHPHTHGPRRSVHAEEGWNQVLCTVYVDVFGCRMQYPCKTHDVLRQGKEGGSVLVIDFLVSGNVSGRNHADGQNDNRLAFT</sequence>
<accession>E9CVW2</accession>
<evidence type="ECO:0000313" key="2">
    <source>
        <dbReference type="Proteomes" id="UP000002497"/>
    </source>
</evidence>
<dbReference type="HOGENOM" id="CLU_2209790_0_0_1"/>
<organism evidence="2">
    <name type="scientific">Coccidioides posadasii (strain RMSCC 757 / Silveira)</name>
    <name type="common">Valley fever fungus</name>
    <dbReference type="NCBI Taxonomy" id="443226"/>
    <lineage>
        <taxon>Eukaryota</taxon>
        <taxon>Fungi</taxon>
        <taxon>Dikarya</taxon>
        <taxon>Ascomycota</taxon>
        <taxon>Pezizomycotina</taxon>
        <taxon>Eurotiomycetes</taxon>
        <taxon>Eurotiomycetidae</taxon>
        <taxon>Onygenales</taxon>
        <taxon>Onygenaceae</taxon>
        <taxon>Coccidioides</taxon>
    </lineage>
</organism>
<gene>
    <name evidence="1" type="ORF">CPSG_01595</name>
</gene>
<keyword evidence="2" id="KW-1185">Reference proteome</keyword>
<dbReference type="Proteomes" id="UP000002497">
    <property type="component" value="Unassembled WGS sequence"/>
</dbReference>
<dbReference type="VEuPathDB" id="FungiDB:CPSG_01595"/>